<proteinExistence type="predicted"/>
<organism evidence="2 3">
    <name type="scientific">Prorocentrum cordatum</name>
    <dbReference type="NCBI Taxonomy" id="2364126"/>
    <lineage>
        <taxon>Eukaryota</taxon>
        <taxon>Sar</taxon>
        <taxon>Alveolata</taxon>
        <taxon>Dinophyceae</taxon>
        <taxon>Prorocentrales</taxon>
        <taxon>Prorocentraceae</taxon>
        <taxon>Prorocentrum</taxon>
    </lineage>
</organism>
<protein>
    <submittedName>
        <fullName evidence="2">Uncharacterized protein</fullName>
    </submittedName>
</protein>
<accession>A0ABN9TBJ7</accession>
<reference evidence="2" key="1">
    <citation type="submission" date="2023-10" db="EMBL/GenBank/DDBJ databases">
        <authorList>
            <person name="Chen Y."/>
            <person name="Shah S."/>
            <person name="Dougan E. K."/>
            <person name="Thang M."/>
            <person name="Chan C."/>
        </authorList>
    </citation>
    <scope>NUCLEOTIDE SEQUENCE [LARGE SCALE GENOMIC DNA]</scope>
</reference>
<evidence type="ECO:0000256" key="1">
    <source>
        <dbReference type="SAM" id="MobiDB-lite"/>
    </source>
</evidence>
<feature type="region of interest" description="Disordered" evidence="1">
    <location>
        <begin position="1338"/>
        <end position="1357"/>
    </location>
</feature>
<name>A0ABN9TBJ7_9DINO</name>
<keyword evidence="3" id="KW-1185">Reference proteome</keyword>
<evidence type="ECO:0000313" key="2">
    <source>
        <dbReference type="EMBL" id="CAK0843028.1"/>
    </source>
</evidence>
<evidence type="ECO:0000313" key="3">
    <source>
        <dbReference type="Proteomes" id="UP001189429"/>
    </source>
</evidence>
<dbReference type="Proteomes" id="UP001189429">
    <property type="component" value="Unassembled WGS sequence"/>
</dbReference>
<sequence length="1357" mass="150012">MQSVPNVIVHVQWCSLHSYHKIVEKNLEFADSFTWPGHELPVKYTSALKTLVNTWRAPGMHRKLKAAATKLFNPVLAHRIFKILPGRCISGRWCSVDAVEKRLVHDWVHIASVFAKVLKGAKIVDEADRLNVLRACMDSCRAGFHAIGEANVAADTHSSGELADGTISLISSEVGDETRVLFVKWSNANNRDGRPVSLDKFGRVKWLVPARRGARPGGLGVPEESYAGVRDFLDLPMACAAALAPSAPAAALGGGDAQVASTGIDFSQFKHSQVWGDGFARAEDRFPGFVGLQLMEILFHFYPISKGASIKFINGAGQWAIWRDPLNSSRGDEATIEDPGPCRTSKRSHATILDRITLFILFIALLLLLLVKDRAASIETVGLLHGLRGGAWVRAGSKDNAMGPAATFTTLHWGSLCDGVKRAFDRDPKKLNAKVQRSVALGLQDVTVFPFDTPRDVCEKLVSLGNSMNNKALSTTFVEVCESTDVIEATWDKQKEDFGWTHSSIGQTATEANKKAMFKAAFDYPRWDSVPMYENCRKFYAGAKALVIKRGSGAEVAYWDVFKWCKTNVDFTNRAVDNHRVIFASCFAIFKRFKDDPSMMEQLFSLVLPVNRPIGKCPLLKEGLPNPAIATTITDGMIMSSLLATMDDSKVSEVIVAEGNDYRAAVAEQEVGKLFIHNVKNLSDYLRKIHPANPHIAAYETLAYFASLKGSVTLDGRGPGKETTVRKFTALRKAIKRQVYMSAKLAPRTSDPDFPDGIDGMGTDDTSKGSVPKLSEISETQAENMLMEFVKHAQTVYNYMASNLPNISIDCHIAPAKVANEAMMTIFPQLPTSTCGDAATLFSDIVLPAVLGKIEETLPTTFDQAFDQFVVLREANKTFAEHVAGGGSAVNVFEQVWQKGFTTTMVQNTRMQLMTKVMLHLGSMQFNGSTKDGSTISFPWVPVFIQSQMKVACDKHAMDKKLNTNETITMTEIVDINNKIDKPWDEYVRIWMQKLLGMNTGLDTLDYKAFRDEHNQTMDELNKMTIQSISRVMFTQFGSSLKYGTTRAQAVAQYQKLYHSKHEKNLWVLDWCENPEAAYRIIVEGLRNEYVPQVEQATSMVAIERSVLADEVDDETLSALITKTKASELVESDLSVAEEKYLITKVQDHLNTVNMNVINAGGFKGSDLLSVSTLVASAKETRVVITQTNEGHVELPYWGRVISEAAGTSSNPKNVLPMEVYIKEQRADDHDQNVETEKLVCTLYLDSSVNKNPDRSDCCHAFLAAVFNAKKAEAQSKKRKAEDSVVMEGLASHEVVYTKVDFAVFGKDLIVLVPSLVPVGVQPPVPFTIVRAKVANDDRERVKPAERGSPSKSFTHS</sequence>
<dbReference type="EMBL" id="CAUYUJ010014544">
    <property type="protein sequence ID" value="CAK0843028.1"/>
    <property type="molecule type" value="Genomic_DNA"/>
</dbReference>
<gene>
    <name evidence="2" type="ORF">PCOR1329_LOCUS37483</name>
</gene>
<comment type="caution">
    <text evidence="2">The sequence shown here is derived from an EMBL/GenBank/DDBJ whole genome shotgun (WGS) entry which is preliminary data.</text>
</comment>